<accession>A0ABQ7XSC6</accession>
<organism evidence="10 11">
    <name type="scientific">Brassica napus</name>
    <name type="common">Rape</name>
    <dbReference type="NCBI Taxonomy" id="3708"/>
    <lineage>
        <taxon>Eukaryota</taxon>
        <taxon>Viridiplantae</taxon>
        <taxon>Streptophyta</taxon>
        <taxon>Embryophyta</taxon>
        <taxon>Tracheophyta</taxon>
        <taxon>Spermatophyta</taxon>
        <taxon>Magnoliopsida</taxon>
        <taxon>eudicotyledons</taxon>
        <taxon>Gunneridae</taxon>
        <taxon>Pentapetalae</taxon>
        <taxon>rosids</taxon>
        <taxon>malvids</taxon>
        <taxon>Brassicales</taxon>
        <taxon>Brassicaceae</taxon>
        <taxon>Brassiceae</taxon>
        <taxon>Brassica</taxon>
    </lineage>
</organism>
<evidence type="ECO:0000313" key="10">
    <source>
        <dbReference type="EMBL" id="KAH0858827.1"/>
    </source>
</evidence>
<dbReference type="InterPro" id="IPR015410">
    <property type="entry name" value="DUF1985"/>
</dbReference>
<evidence type="ECO:0000256" key="3">
    <source>
        <dbReference type="ARBA" id="ARBA00022771"/>
    </source>
</evidence>
<name>A0ABQ7XSC6_BRANA</name>
<feature type="coiled-coil region" evidence="7">
    <location>
        <begin position="826"/>
        <end position="853"/>
    </location>
</feature>
<dbReference type="InterPro" id="IPR010666">
    <property type="entry name" value="Znf_GRF"/>
</dbReference>
<keyword evidence="7" id="KW-0175">Coiled coil</keyword>
<feature type="coiled-coil region" evidence="7">
    <location>
        <begin position="341"/>
        <end position="368"/>
    </location>
</feature>
<dbReference type="EMBL" id="JAGKQM010000019">
    <property type="protein sequence ID" value="KAH0858827.1"/>
    <property type="molecule type" value="Genomic_DNA"/>
</dbReference>
<reference evidence="10 11" key="1">
    <citation type="submission" date="2021-05" db="EMBL/GenBank/DDBJ databases">
        <title>Genome Assembly of Synthetic Allotetraploid Brassica napus Reveals Homoeologous Exchanges between Subgenomes.</title>
        <authorList>
            <person name="Davis J.T."/>
        </authorList>
    </citation>
    <scope>NUCLEOTIDE SEQUENCE [LARGE SCALE GENOMIC DNA]</scope>
    <source>
        <strain evidence="11">cv. Da-Ae</strain>
        <tissue evidence="10">Seedling</tissue>
    </source>
</reference>
<evidence type="ECO:0000256" key="8">
    <source>
        <dbReference type="SAM" id="MobiDB-lite"/>
    </source>
</evidence>
<sequence length="892" mass="100433">TVMAETNYLPRRMFALGHEPVGLRVSPYHKPGALGHIIDSLEEGEIEVLKRSPFGRFLELADKTPYSGHLGRYKLSRQLKVLIVPGLPCGKYPKKPQKEAKKKISEQPMLKRKTITDPDARIKYACLAVLAYVILPTTHPKKIRDFDEFFAYPWGRVSFEMLMSSIKERDEVALTQSTITLQGYVQSLHMVMTKAVPALTELVRQDSPTDAAGDDDDNVNGSNSSTFSCLFFASCNDISCNRITKFMVRTLTSRSTKTAFFSDDEDDDSVDKMVSLIRDGAHFTKKLFIGGATSADVERMREEAEAEALAKKKKKRKTPCQTIPTPTQAPVDAELIASLVQAKIKRQIDRVEGKVDDLRESFDQLQEVNGFKTILDSIASLSSQSHSRSVEDNPMADAPGSRTQTTIPEPQRATSRGYADMVNEDTNINQKTSGEDDANGQGHVEEQNDFQLSEAESGDERVSAEDDEPNVDNEAPPIVTEDHQPDAAIPIRKSTRLKAVTKSLVGVYECDNLIQNRFREAQLGAISWLHVPANFRTKTKPFSPVFRSITIGGISVSNKGIIDIADRSRAPSFKMIDVLMHHSHVVTSHQPNPRDSCCFPDSKFNYSRFIKSPQKEDFVFTPNVLETLRDPESQTFESLHFYLPFNFDKNYWVGICVDSTTWTLIVLDSNASLRSDSDLKALAVERPRNIPQNIKTTDSGVTTTLLMQAHAAAGIEVCKSLTSDVLDHEAKTLAVMLYEENILLIQAMEVFSPYTLSSNRVHSKKCCLCGYPSLIKKSWTDKNPCRLFLGCARYQEVDGCNFFEWYDLEEVRGWPKRSLIEARDEIRAKDLEIRRLTNIIAKLRRELDNHRLAEARTNQLDVVHSRHNSQNDDDHEPNISVSERLICRLSLN</sequence>
<evidence type="ECO:0000256" key="6">
    <source>
        <dbReference type="PROSITE-ProRule" id="PRU01343"/>
    </source>
</evidence>
<feature type="domain" description="GRF-type" evidence="9">
    <location>
        <begin position="767"/>
        <end position="809"/>
    </location>
</feature>
<evidence type="ECO:0000256" key="1">
    <source>
        <dbReference type="ARBA" id="ARBA00022670"/>
    </source>
</evidence>
<dbReference type="PANTHER" id="PTHR48449:SF2">
    <property type="entry name" value="UBIQUITIN-LIKE PROTEASE FAMILY PROFILE DOMAIN-CONTAINING PROTEIN"/>
    <property type="match status" value="1"/>
</dbReference>
<dbReference type="InterPro" id="IPR003653">
    <property type="entry name" value="Peptidase_C48_C"/>
</dbReference>
<evidence type="ECO:0000256" key="4">
    <source>
        <dbReference type="ARBA" id="ARBA00022801"/>
    </source>
</evidence>
<evidence type="ECO:0000259" key="9">
    <source>
        <dbReference type="PROSITE" id="PS51999"/>
    </source>
</evidence>
<proteinExistence type="predicted"/>
<feature type="region of interest" description="Disordered" evidence="8">
    <location>
        <begin position="451"/>
        <end position="487"/>
    </location>
</feature>
<dbReference type="Pfam" id="PF02902">
    <property type="entry name" value="Peptidase_C48"/>
    <property type="match status" value="1"/>
</dbReference>
<evidence type="ECO:0000256" key="7">
    <source>
        <dbReference type="SAM" id="Coils"/>
    </source>
</evidence>
<dbReference type="PANTHER" id="PTHR48449">
    <property type="entry name" value="DUF1985 DOMAIN-CONTAINING PROTEIN"/>
    <property type="match status" value="1"/>
</dbReference>
<keyword evidence="1" id="KW-0645">Protease</keyword>
<dbReference type="Proteomes" id="UP000824890">
    <property type="component" value="Unassembled WGS sequence"/>
</dbReference>
<comment type="caution">
    <text evidence="10">The sequence shown here is derived from an EMBL/GenBank/DDBJ whole genome shotgun (WGS) entry which is preliminary data.</text>
</comment>
<keyword evidence="11" id="KW-1185">Reference proteome</keyword>
<dbReference type="Pfam" id="PF09331">
    <property type="entry name" value="DUF1985"/>
    <property type="match status" value="1"/>
</dbReference>
<dbReference type="PROSITE" id="PS51999">
    <property type="entry name" value="ZF_GRF"/>
    <property type="match status" value="1"/>
</dbReference>
<feature type="compositionally biased region" description="Polar residues" evidence="8">
    <location>
        <begin position="401"/>
        <end position="414"/>
    </location>
</feature>
<feature type="non-terminal residue" evidence="10">
    <location>
        <position position="1"/>
    </location>
</feature>
<evidence type="ECO:0000256" key="5">
    <source>
        <dbReference type="ARBA" id="ARBA00022833"/>
    </source>
</evidence>
<keyword evidence="4" id="KW-0378">Hydrolase</keyword>
<protein>
    <recommendedName>
        <fullName evidence="9">GRF-type domain-containing protein</fullName>
    </recommendedName>
</protein>
<keyword evidence="2" id="KW-0479">Metal-binding</keyword>
<gene>
    <name evidence="10" type="ORF">HID58_087088</name>
</gene>
<keyword evidence="5" id="KW-0862">Zinc</keyword>
<feature type="region of interest" description="Disordered" evidence="8">
    <location>
        <begin position="385"/>
        <end position="420"/>
    </location>
</feature>
<evidence type="ECO:0000256" key="2">
    <source>
        <dbReference type="ARBA" id="ARBA00022723"/>
    </source>
</evidence>
<evidence type="ECO:0000313" key="11">
    <source>
        <dbReference type="Proteomes" id="UP000824890"/>
    </source>
</evidence>
<keyword evidence="3 6" id="KW-0863">Zinc-finger</keyword>